<dbReference type="InterPro" id="IPR041999">
    <property type="entry name" value="Sortase_D_1"/>
</dbReference>
<keyword evidence="1" id="KW-0378">Hydrolase</keyword>
<dbReference type="InterPro" id="IPR023365">
    <property type="entry name" value="Sortase_dom-sf"/>
</dbReference>
<dbReference type="NCBIfam" id="TIGR01076">
    <property type="entry name" value="sortase_fam"/>
    <property type="match status" value="1"/>
</dbReference>
<protein>
    <submittedName>
        <fullName evidence="2">Class D sortase</fullName>
    </submittedName>
</protein>
<dbReference type="InterPro" id="IPR005754">
    <property type="entry name" value="Sortase"/>
</dbReference>
<dbReference type="CDD" id="cd05828">
    <property type="entry name" value="Sortase_D_1"/>
    <property type="match status" value="1"/>
</dbReference>
<comment type="caution">
    <text evidence="2">The sequence shown here is derived from an EMBL/GenBank/DDBJ whole genome shotgun (WGS) entry which is preliminary data.</text>
</comment>
<accession>A0ABS7UWA9</accession>
<dbReference type="Proteomes" id="UP001165287">
    <property type="component" value="Unassembled WGS sequence"/>
</dbReference>
<gene>
    <name evidence="2" type="ORF">K9V48_20760</name>
</gene>
<evidence type="ECO:0000313" key="2">
    <source>
        <dbReference type="EMBL" id="MBZ5752603.1"/>
    </source>
</evidence>
<evidence type="ECO:0000313" key="3">
    <source>
        <dbReference type="Proteomes" id="UP001165287"/>
    </source>
</evidence>
<keyword evidence="3" id="KW-1185">Reference proteome</keyword>
<name>A0ABS7UWA9_9BACI</name>
<dbReference type="Pfam" id="PF04203">
    <property type="entry name" value="Sortase"/>
    <property type="match status" value="1"/>
</dbReference>
<dbReference type="Gene3D" id="2.40.260.10">
    <property type="entry name" value="Sortase"/>
    <property type="match status" value="1"/>
</dbReference>
<dbReference type="SUPFAM" id="SSF63817">
    <property type="entry name" value="Sortase"/>
    <property type="match status" value="1"/>
</dbReference>
<dbReference type="EMBL" id="JAIQUM010000061">
    <property type="protein sequence ID" value="MBZ5752603.1"/>
    <property type="molecule type" value="Genomic_DNA"/>
</dbReference>
<proteinExistence type="predicted"/>
<sequence length="212" mass="24684">MRNRIGILLLVIGFSFFLWNTAMMNMQKQNVEHNPVKAEAIDHNWDDPIVEEPLKQDTDLINNEYSFHQGDQIGELTIPRIGNLFSIYYGTDKETLKKGVGLYESSHTALPTEYKHTALAGHRDTVFSELGNLEIGDRMYFVFDNIKYEYQIRDIWITDKEDRTVLVDKETPTLTLTTCYPFDFIGPAPQRYIIQSELVDKKVFHHLEDDAY</sequence>
<reference evidence="2" key="1">
    <citation type="submission" date="2024-05" db="EMBL/GenBank/DDBJ databases">
        <title>Metabacillus sp. nov., isolated from the rhizosphere soil of tomato plants.</title>
        <authorList>
            <person name="Ma R."/>
        </authorList>
    </citation>
    <scope>NUCLEOTIDE SEQUENCE</scope>
    <source>
        <strain evidence="2">DBTR6</strain>
    </source>
</reference>
<dbReference type="RefSeq" id="WP_224141055.1">
    <property type="nucleotide sequence ID" value="NZ_JAIQUM010000061.1"/>
</dbReference>
<evidence type="ECO:0000256" key="1">
    <source>
        <dbReference type="ARBA" id="ARBA00022801"/>
    </source>
</evidence>
<organism evidence="2 3">
    <name type="scientific">Metabacillus rhizolycopersici</name>
    <dbReference type="NCBI Taxonomy" id="2875709"/>
    <lineage>
        <taxon>Bacteria</taxon>
        <taxon>Bacillati</taxon>
        <taxon>Bacillota</taxon>
        <taxon>Bacilli</taxon>
        <taxon>Bacillales</taxon>
        <taxon>Bacillaceae</taxon>
        <taxon>Metabacillus</taxon>
    </lineage>
</organism>
<dbReference type="NCBIfam" id="NF033746">
    <property type="entry name" value="class_D_sortase"/>
    <property type="match status" value="1"/>
</dbReference>
<dbReference type="InterPro" id="IPR053525">
    <property type="entry name" value="Sortase_D"/>
</dbReference>